<keyword evidence="1" id="KW-1133">Transmembrane helix</keyword>
<name>A0A0K1JGM0_9MICO</name>
<dbReference type="EMBL" id="CP011112">
    <property type="protein sequence ID" value="AKU15856.1"/>
    <property type="molecule type" value="Genomic_DNA"/>
</dbReference>
<protein>
    <submittedName>
        <fullName evidence="2">Uncharacterized protein</fullName>
    </submittedName>
</protein>
<reference evidence="2 3" key="1">
    <citation type="submission" date="2015-03" db="EMBL/GenBank/DDBJ databases">
        <title>Luteipulveratus halotolerans sp. nov., a novel actinobacterium (Dermacoccaceae) from Sarawak, Malaysia.</title>
        <authorList>
            <person name="Juboi H."/>
            <person name="Basik A."/>
            <person name="Shamsul S.S."/>
            <person name="Arnold P."/>
            <person name="Schmitt E.K."/>
            <person name="Sanglier J.-J."/>
            <person name="Yeo T."/>
        </authorList>
    </citation>
    <scope>NUCLEOTIDE SEQUENCE [LARGE SCALE GENOMIC DNA]</scope>
    <source>
        <strain evidence="2 3">MN07-A0370</strain>
    </source>
</reference>
<keyword evidence="1" id="KW-0812">Transmembrane</keyword>
<feature type="transmembrane region" description="Helical" evidence="1">
    <location>
        <begin position="7"/>
        <end position="29"/>
    </location>
</feature>
<dbReference type="KEGG" id="lmoi:VV02_08315"/>
<proteinExistence type="predicted"/>
<feature type="transmembrane region" description="Helical" evidence="1">
    <location>
        <begin position="71"/>
        <end position="90"/>
    </location>
</feature>
<dbReference type="AlphaFoldDB" id="A0A0K1JGM0"/>
<sequence>MSVPIFWSIRIFISVFAAVSAATLVVAYVLRDHADEVTSTVWIRGSLVLLSSLALLWFASRAAAGHERSFVRLRLISVVVLVALVVMAALPGVLPTWMRVEHVIGAALMLAVVIRVAEVQRRGGVVAKRPASAPRTQGT</sequence>
<keyword evidence="1" id="KW-0472">Membrane</keyword>
<evidence type="ECO:0000256" key="1">
    <source>
        <dbReference type="SAM" id="Phobius"/>
    </source>
</evidence>
<feature type="transmembrane region" description="Helical" evidence="1">
    <location>
        <begin position="102"/>
        <end position="119"/>
    </location>
</feature>
<dbReference type="OrthoDB" id="4230291at2"/>
<gene>
    <name evidence="2" type="ORF">VV02_08315</name>
</gene>
<dbReference type="STRING" id="571913.VV02_08315"/>
<dbReference type="RefSeq" id="WP_052590935.1">
    <property type="nucleotide sequence ID" value="NZ_CP011112.1"/>
</dbReference>
<evidence type="ECO:0000313" key="2">
    <source>
        <dbReference type="EMBL" id="AKU15856.1"/>
    </source>
</evidence>
<feature type="transmembrane region" description="Helical" evidence="1">
    <location>
        <begin position="41"/>
        <end position="59"/>
    </location>
</feature>
<accession>A0A0K1JGM0</accession>
<organism evidence="2 3">
    <name type="scientific">Luteipulveratus mongoliensis</name>
    <dbReference type="NCBI Taxonomy" id="571913"/>
    <lineage>
        <taxon>Bacteria</taxon>
        <taxon>Bacillati</taxon>
        <taxon>Actinomycetota</taxon>
        <taxon>Actinomycetes</taxon>
        <taxon>Micrococcales</taxon>
        <taxon>Dermacoccaceae</taxon>
        <taxon>Luteipulveratus</taxon>
    </lineage>
</organism>
<dbReference type="Proteomes" id="UP000066480">
    <property type="component" value="Chromosome"/>
</dbReference>
<keyword evidence="3" id="KW-1185">Reference proteome</keyword>
<evidence type="ECO:0000313" key="3">
    <source>
        <dbReference type="Proteomes" id="UP000066480"/>
    </source>
</evidence>